<protein>
    <submittedName>
        <fullName evidence="1">Uncharacterized protein</fullName>
    </submittedName>
</protein>
<keyword evidence="2" id="KW-1185">Reference proteome</keyword>
<evidence type="ECO:0000313" key="2">
    <source>
        <dbReference type="Proteomes" id="UP001141253"/>
    </source>
</evidence>
<reference evidence="1" key="2">
    <citation type="journal article" date="2023" name="Int. J. Mol. Sci.">
        <title>De Novo Assembly and Annotation of 11 Diverse Shrub Willow (Salix) Genomes Reveals Novel Gene Organization in Sex-Linked Regions.</title>
        <authorList>
            <person name="Hyden B."/>
            <person name="Feng K."/>
            <person name="Yates T.B."/>
            <person name="Jawdy S."/>
            <person name="Cereghino C."/>
            <person name="Smart L.B."/>
            <person name="Muchero W."/>
        </authorList>
    </citation>
    <scope>NUCLEOTIDE SEQUENCE</scope>
    <source>
        <tissue evidence="1">Shoot tip</tissue>
    </source>
</reference>
<organism evidence="1 2">
    <name type="scientific">Salix suchowensis</name>
    <dbReference type="NCBI Taxonomy" id="1278906"/>
    <lineage>
        <taxon>Eukaryota</taxon>
        <taxon>Viridiplantae</taxon>
        <taxon>Streptophyta</taxon>
        <taxon>Embryophyta</taxon>
        <taxon>Tracheophyta</taxon>
        <taxon>Spermatophyta</taxon>
        <taxon>Magnoliopsida</taxon>
        <taxon>eudicotyledons</taxon>
        <taxon>Gunneridae</taxon>
        <taxon>Pentapetalae</taxon>
        <taxon>rosids</taxon>
        <taxon>fabids</taxon>
        <taxon>Malpighiales</taxon>
        <taxon>Salicaceae</taxon>
        <taxon>Saliceae</taxon>
        <taxon>Salix</taxon>
    </lineage>
</organism>
<sequence>MAKLAAAAARQASILSRISSPKSPAQAAALIHRRGLAGAADHHGPPRINFWQDPMSPSKWKEEHFVIVSLSGWGVLIYGGYKFFHRRQGQGRVGNPIVDKENETNVAKGSKCLKVLRSGGLIRQLSATKRKKIAQQCNSLDAGKKIQQHKENRN</sequence>
<name>A0ABQ9AL67_9ROSI</name>
<dbReference type="Proteomes" id="UP001141253">
    <property type="component" value="Chromosome 19"/>
</dbReference>
<accession>A0ABQ9AL67</accession>
<evidence type="ECO:0000313" key="1">
    <source>
        <dbReference type="EMBL" id="KAJ6349029.1"/>
    </source>
</evidence>
<dbReference type="PANTHER" id="PTHR35292">
    <property type="entry name" value="EXPRESSED PROTEIN"/>
    <property type="match status" value="1"/>
</dbReference>
<comment type="caution">
    <text evidence="1">The sequence shown here is derived from an EMBL/GenBank/DDBJ whole genome shotgun (WGS) entry which is preliminary data.</text>
</comment>
<dbReference type="PANTHER" id="PTHR35292:SF3">
    <property type="entry name" value="EXPRESSED PROTEIN"/>
    <property type="match status" value="1"/>
</dbReference>
<dbReference type="EMBL" id="JAPFFI010000018">
    <property type="protein sequence ID" value="KAJ6349029.1"/>
    <property type="molecule type" value="Genomic_DNA"/>
</dbReference>
<proteinExistence type="predicted"/>
<gene>
    <name evidence="1" type="ORF">OIU77_006587</name>
</gene>
<reference evidence="1" key="1">
    <citation type="submission" date="2022-10" db="EMBL/GenBank/DDBJ databases">
        <authorList>
            <person name="Hyden B.L."/>
            <person name="Feng K."/>
            <person name="Yates T."/>
            <person name="Jawdy S."/>
            <person name="Smart L.B."/>
            <person name="Muchero W."/>
        </authorList>
    </citation>
    <scope>NUCLEOTIDE SEQUENCE</scope>
    <source>
        <tissue evidence="1">Shoot tip</tissue>
    </source>
</reference>